<keyword evidence="3" id="KW-1185">Reference proteome</keyword>
<evidence type="ECO:0000256" key="1">
    <source>
        <dbReference type="SAM" id="MobiDB-lite"/>
    </source>
</evidence>
<accession>A0ABT9HKN0</accession>
<evidence type="ECO:0000313" key="3">
    <source>
        <dbReference type="Proteomes" id="UP001240639"/>
    </source>
</evidence>
<dbReference type="RefSeq" id="WP_305931188.1">
    <property type="nucleotide sequence ID" value="NZ_JAVAIM010000001.1"/>
</dbReference>
<dbReference type="EMBL" id="JAVAIM010000001">
    <property type="protein sequence ID" value="MDP4573705.1"/>
    <property type="molecule type" value="Genomic_DNA"/>
</dbReference>
<name>A0ABT9HKN0_9SPHN</name>
<comment type="caution">
    <text evidence="2">The sequence shown here is derived from an EMBL/GenBank/DDBJ whole genome shotgun (WGS) entry which is preliminary data.</text>
</comment>
<feature type="region of interest" description="Disordered" evidence="1">
    <location>
        <begin position="56"/>
        <end position="97"/>
    </location>
</feature>
<proteinExistence type="predicted"/>
<sequence>MIEGQFQRADLADKREAADLRRFRWTDLVARLAATREIREEIAQVEGGFGAFADVRREGSEKNEGAVNHDISTDGKPDPLGLGDTAGDETHGDRETE</sequence>
<dbReference type="Proteomes" id="UP001240639">
    <property type="component" value="Unassembled WGS sequence"/>
</dbReference>
<organism evidence="2 3">
    <name type="scientific">Qipengyuania profundimaris</name>
    <dbReference type="NCBI Taxonomy" id="3067652"/>
    <lineage>
        <taxon>Bacteria</taxon>
        <taxon>Pseudomonadati</taxon>
        <taxon>Pseudomonadota</taxon>
        <taxon>Alphaproteobacteria</taxon>
        <taxon>Sphingomonadales</taxon>
        <taxon>Erythrobacteraceae</taxon>
        <taxon>Qipengyuania</taxon>
    </lineage>
</organism>
<gene>
    <name evidence="2" type="ORF">Q9K02_00960</name>
</gene>
<reference evidence="2 3" key="1">
    <citation type="submission" date="2023-08" db="EMBL/GenBank/DDBJ databases">
        <title>genomic of G39.</title>
        <authorList>
            <person name="Wang Y."/>
        </authorList>
    </citation>
    <scope>NUCLEOTIDE SEQUENCE [LARGE SCALE GENOMIC DNA]</scope>
    <source>
        <strain evidence="2 3">G39</strain>
    </source>
</reference>
<feature type="compositionally biased region" description="Basic and acidic residues" evidence="1">
    <location>
        <begin position="88"/>
        <end position="97"/>
    </location>
</feature>
<evidence type="ECO:0000313" key="2">
    <source>
        <dbReference type="EMBL" id="MDP4573705.1"/>
    </source>
</evidence>
<protein>
    <submittedName>
        <fullName evidence="2">Uncharacterized protein</fullName>
    </submittedName>
</protein>